<evidence type="ECO:0000259" key="5">
    <source>
        <dbReference type="PROSITE" id="PS50850"/>
    </source>
</evidence>
<evidence type="ECO:0000313" key="6">
    <source>
        <dbReference type="EMBL" id="SFM23608.1"/>
    </source>
</evidence>
<dbReference type="Proteomes" id="UP000199581">
    <property type="component" value="Unassembled WGS sequence"/>
</dbReference>
<dbReference type="RefSeq" id="WP_092194673.1">
    <property type="nucleotide sequence ID" value="NZ_FOTO01000024.1"/>
</dbReference>
<feature type="domain" description="Major facilitator superfamily (MFS) profile" evidence="5">
    <location>
        <begin position="1"/>
        <end position="203"/>
    </location>
</feature>
<keyword evidence="2 4" id="KW-1133">Transmembrane helix</keyword>
<comment type="caution">
    <text evidence="6">The sequence shown here is derived from an EMBL/GenBank/DDBJ whole genome shotgun (WGS) entry which is preliminary data.</text>
</comment>
<feature type="transmembrane region" description="Helical" evidence="4">
    <location>
        <begin position="39"/>
        <end position="60"/>
    </location>
</feature>
<dbReference type="InterPro" id="IPR020846">
    <property type="entry name" value="MFS_dom"/>
</dbReference>
<feature type="transmembrane region" description="Helical" evidence="4">
    <location>
        <begin position="175"/>
        <end position="195"/>
    </location>
</feature>
<evidence type="ECO:0000256" key="3">
    <source>
        <dbReference type="ARBA" id="ARBA00023136"/>
    </source>
</evidence>
<feature type="transmembrane region" description="Helical" evidence="4">
    <location>
        <begin position="7"/>
        <end position="27"/>
    </location>
</feature>
<name>A0A8G2F953_DESNO</name>
<accession>A0A8G2F953</accession>
<protein>
    <recommendedName>
        <fullName evidence="5">Major facilitator superfamily (MFS) profile domain-containing protein</fullName>
    </recommendedName>
</protein>
<sequence>MRHAFDFLVYSVAFLSGGVLLGLEIVASRILAPYFGNSVYVWGSLISVFLLALSIGYWLGGGLADRRPSLVVLAKILASAAVCILVLPLVYLPVGRYVADLGFEFRFSVLLISVVFFLVPSVLMGMVSPFVIKLSATGLDEIGRTAGRVYAVSTLGSISGAIAVSFFFIQWLGTRAIVVVLGLILLFLAVSCMAYERKFPDSI</sequence>
<evidence type="ECO:0000256" key="4">
    <source>
        <dbReference type="SAM" id="Phobius"/>
    </source>
</evidence>
<dbReference type="Gene3D" id="1.20.1250.20">
    <property type="entry name" value="MFS general substrate transporter like domains"/>
    <property type="match status" value="1"/>
</dbReference>
<feature type="transmembrane region" description="Helical" evidence="4">
    <location>
        <begin position="72"/>
        <end position="93"/>
    </location>
</feature>
<dbReference type="NCBIfam" id="NF037959">
    <property type="entry name" value="MFS_SpdSyn"/>
    <property type="match status" value="1"/>
</dbReference>
<reference evidence="6 7" key="1">
    <citation type="submission" date="2016-10" db="EMBL/GenBank/DDBJ databases">
        <authorList>
            <person name="Varghese N."/>
            <person name="Submissions S."/>
        </authorList>
    </citation>
    <scope>NUCLEOTIDE SEQUENCE [LARGE SCALE GENOMIC DNA]</scope>
    <source>
        <strain evidence="6 7">DSM 1741</strain>
    </source>
</reference>
<evidence type="ECO:0000313" key="7">
    <source>
        <dbReference type="Proteomes" id="UP000199581"/>
    </source>
</evidence>
<dbReference type="OrthoDB" id="9761985at2"/>
<proteinExistence type="predicted"/>
<dbReference type="AlphaFoldDB" id="A0A8G2F953"/>
<keyword evidence="1 4" id="KW-0812">Transmembrane</keyword>
<dbReference type="EMBL" id="FOTO01000024">
    <property type="protein sequence ID" value="SFM23608.1"/>
    <property type="molecule type" value="Genomic_DNA"/>
</dbReference>
<evidence type="ECO:0000256" key="2">
    <source>
        <dbReference type="ARBA" id="ARBA00022989"/>
    </source>
</evidence>
<keyword evidence="7" id="KW-1185">Reference proteome</keyword>
<feature type="transmembrane region" description="Helical" evidence="4">
    <location>
        <begin position="149"/>
        <end position="169"/>
    </location>
</feature>
<organism evidence="6 7">
    <name type="scientific">Desulfomicrobium norvegicum (strain DSM 1741 / NCIMB 8310)</name>
    <name type="common">Desulfovibrio baculatus (strain Norway 4)</name>
    <name type="synonym">Desulfovibrio desulfuricans (strain Norway 4)</name>
    <dbReference type="NCBI Taxonomy" id="52561"/>
    <lineage>
        <taxon>Bacteria</taxon>
        <taxon>Pseudomonadati</taxon>
        <taxon>Thermodesulfobacteriota</taxon>
        <taxon>Desulfovibrionia</taxon>
        <taxon>Desulfovibrionales</taxon>
        <taxon>Desulfomicrobiaceae</taxon>
        <taxon>Desulfomicrobium</taxon>
    </lineage>
</organism>
<dbReference type="GO" id="GO:0022857">
    <property type="term" value="F:transmembrane transporter activity"/>
    <property type="evidence" value="ECO:0007669"/>
    <property type="project" value="InterPro"/>
</dbReference>
<feature type="transmembrane region" description="Helical" evidence="4">
    <location>
        <begin position="105"/>
        <end position="128"/>
    </location>
</feature>
<keyword evidence="3 4" id="KW-0472">Membrane</keyword>
<dbReference type="InterPro" id="IPR036259">
    <property type="entry name" value="MFS_trans_sf"/>
</dbReference>
<evidence type="ECO:0000256" key="1">
    <source>
        <dbReference type="ARBA" id="ARBA00022692"/>
    </source>
</evidence>
<gene>
    <name evidence="6" type="ORF">SAMN05421830_12414</name>
</gene>
<dbReference type="PROSITE" id="PS50850">
    <property type="entry name" value="MFS"/>
    <property type="match status" value="1"/>
</dbReference>
<dbReference type="SUPFAM" id="SSF103473">
    <property type="entry name" value="MFS general substrate transporter"/>
    <property type="match status" value="1"/>
</dbReference>